<dbReference type="InterPro" id="IPR037026">
    <property type="entry name" value="Vgr_OB-fold_dom_sf"/>
</dbReference>
<organism evidence="3 4">
    <name type="scientific">Edwardsiella phage MSW-3</name>
    <dbReference type="NCBI Taxonomy" id="1264700"/>
    <lineage>
        <taxon>Viruses</taxon>
        <taxon>Duplodnaviria</taxon>
        <taxon>Heunggongvirae</taxon>
        <taxon>Uroviricota</taxon>
        <taxon>Caudoviricetes</taxon>
        <taxon>Yokohamavirus</taxon>
        <taxon>Yokohamavirus MSW3</taxon>
    </lineage>
</organism>
<dbReference type="Gene3D" id="2.40.50.230">
    <property type="entry name" value="Gp5 N-terminal domain"/>
    <property type="match status" value="1"/>
</dbReference>
<feature type="region of interest" description="Disordered" evidence="1">
    <location>
        <begin position="198"/>
        <end position="223"/>
    </location>
</feature>
<dbReference type="InterPro" id="IPR044033">
    <property type="entry name" value="GpV-like_apex"/>
</dbReference>
<reference evidence="3 4" key="1">
    <citation type="journal article" date="2013" name="Genome Announc.">
        <title>Complete Genome Sequence of a Novel Myovirus Which Infects Atypical Strains of Edwardsiella tarda.</title>
        <authorList>
            <person name="Yasuike M."/>
            <person name="Sugaya E."/>
            <person name="Nakamura Y."/>
            <person name="Shigenobu Y."/>
            <person name="Kawato Y."/>
            <person name="Kai W."/>
            <person name="Nagai S."/>
            <person name="Fujiwara A."/>
            <person name="Sano M."/>
            <person name="Kobayashi T."/>
            <person name="Nakai T."/>
        </authorList>
    </citation>
    <scope>NUCLEOTIDE SEQUENCE [LARGE SCALE GENOMIC DNA]</scope>
</reference>
<dbReference type="RefSeq" id="YP_007348950.1">
    <property type="nucleotide sequence ID" value="NC_020082.1"/>
</dbReference>
<dbReference type="Proteomes" id="UP000010365">
    <property type="component" value="Segment"/>
</dbReference>
<evidence type="ECO:0000313" key="3">
    <source>
        <dbReference type="EMBL" id="BAM68858.1"/>
    </source>
</evidence>
<sequence>MKDVYTSVPGHIIAFDAKSQRAQVQTGVQRVDINGVSFDVPPVIDVPVSIYGSADFIVEVEINPGCEGMILFSQRCIDGWKQTGGSATNPLTRFHSMQDAMFVPGIRSLAGAIGGYSNDGIRLRDKTGGNHVWLRRDGTIVSSNGKSTITQKPDGSVTMSNGTGNFEMQPGGNVVINGVVITPQGQITAPPGGGIEGANGVSFENHKHDGVQTGSGTTGGPVK</sequence>
<dbReference type="EMBL" id="AB767244">
    <property type="protein sequence ID" value="BAM68858.1"/>
    <property type="molecule type" value="Genomic_DNA"/>
</dbReference>
<protein>
    <submittedName>
        <fullName evidence="3">Putative baseplate protein</fullName>
    </submittedName>
</protein>
<keyword evidence="4" id="KW-1185">Reference proteome</keyword>
<evidence type="ECO:0000259" key="2">
    <source>
        <dbReference type="Pfam" id="PF18352"/>
    </source>
</evidence>
<proteinExistence type="predicted"/>
<feature type="domain" description="Phage protein Gp138 N-terminal" evidence="2">
    <location>
        <begin position="8"/>
        <end position="105"/>
    </location>
</feature>
<name>L0MXF5_9CAUD</name>
<dbReference type="GeneID" id="14515967"/>
<dbReference type="Pfam" id="PF18352">
    <property type="entry name" value="Gp138_N"/>
    <property type="match status" value="1"/>
</dbReference>
<accession>L0MXF5</accession>
<evidence type="ECO:0000313" key="4">
    <source>
        <dbReference type="Proteomes" id="UP000010365"/>
    </source>
</evidence>
<dbReference type="OrthoDB" id="8775at10239"/>
<dbReference type="KEGG" id="vg:14515967"/>
<evidence type="ECO:0000256" key="1">
    <source>
        <dbReference type="SAM" id="MobiDB-lite"/>
    </source>
</evidence>
<dbReference type="InterPro" id="IPR041599">
    <property type="entry name" value="Gp138_N"/>
</dbReference>
<dbReference type="Pfam" id="PF18946">
    <property type="entry name" value="Apex"/>
    <property type="match status" value="1"/>
</dbReference>